<sequence>MAKNYKLTEPEIRKIWDNTHPAGGRNNTLFRKDIAGAFIKITEFNKETEFGWVIDLLVPVEKGGEVEVNNCLAMHWKNAKARKGTLNDWKAAVHGEIKSGNKKEFQQPLNVKSNKIIKAKDMKIKEVSAIWAKNKNS</sequence>
<evidence type="ECO:0000313" key="2">
    <source>
        <dbReference type="Proteomes" id="UP000035661"/>
    </source>
</evidence>
<dbReference type="RefSeq" id="WP_047791338.1">
    <property type="nucleotide sequence ID" value="NZ_CP011856.1"/>
</dbReference>
<organism evidence="1 2">
    <name type="scientific">Spiroplasma eriocheiris</name>
    <dbReference type="NCBI Taxonomy" id="315358"/>
    <lineage>
        <taxon>Bacteria</taxon>
        <taxon>Bacillati</taxon>
        <taxon>Mycoplasmatota</taxon>
        <taxon>Mollicutes</taxon>
        <taxon>Entomoplasmatales</taxon>
        <taxon>Spiroplasmataceae</taxon>
        <taxon>Spiroplasma</taxon>
    </lineage>
</organism>
<dbReference type="EMBL" id="CP011856">
    <property type="protein sequence ID" value="AKM54093.1"/>
    <property type="molecule type" value="Genomic_DNA"/>
</dbReference>
<accession>A0A0H3XHE2</accession>
<dbReference type="PATRIC" id="fig|743698.3.peg.518"/>
<reference evidence="2" key="2">
    <citation type="submission" date="2015-06" db="EMBL/GenBank/DDBJ databases">
        <title>Complete genome sequence of Spiroplasma eriocheiris TDA-040725-5 (DSM 21848).</title>
        <authorList>
            <person name="Lo W.-S."/>
            <person name="Kuo C.-H."/>
        </authorList>
    </citation>
    <scope>NUCLEOTIDE SEQUENCE [LARGE SCALE GENOMIC DNA]</scope>
    <source>
        <strain evidence="2">TDA-040725-5</strain>
    </source>
</reference>
<keyword evidence="2" id="KW-1185">Reference proteome</keyword>
<proteinExistence type="predicted"/>
<evidence type="ECO:0008006" key="3">
    <source>
        <dbReference type="Google" id="ProtNLM"/>
    </source>
</evidence>
<dbReference type="Proteomes" id="UP000035661">
    <property type="component" value="Chromosome"/>
</dbReference>
<protein>
    <recommendedName>
        <fullName evidence="3">HNH endonuclease</fullName>
    </recommendedName>
</protein>
<dbReference type="AlphaFoldDB" id="A0A0H3XHE2"/>
<gene>
    <name evidence="1" type="ORF">SERIO_v1c05190</name>
</gene>
<evidence type="ECO:0000313" key="1">
    <source>
        <dbReference type="EMBL" id="AKM54093.1"/>
    </source>
</evidence>
<name>A0A0H3XHE2_9MOLU</name>
<dbReference type="KEGG" id="seri:SERIO_v1c05190"/>
<reference evidence="1 2" key="1">
    <citation type="journal article" date="2015" name="Genome Biol. Evol.">
        <title>Found and Lost: The Fates of Horizontally Acquired Genes in Arthropod-Symbiotic Spiroplasma.</title>
        <authorList>
            <person name="Lo W.S."/>
            <person name="Gasparich G.E."/>
            <person name="Kuo C.H."/>
        </authorList>
    </citation>
    <scope>NUCLEOTIDE SEQUENCE [LARGE SCALE GENOMIC DNA]</scope>
    <source>
        <strain evidence="2">TDA-040725-5</strain>
    </source>
</reference>
<dbReference type="STRING" id="315358.SERIO_v1c05190"/>